<dbReference type="GO" id="GO:0005743">
    <property type="term" value="C:mitochondrial inner membrane"/>
    <property type="evidence" value="ECO:0007669"/>
    <property type="project" value="UniProtKB-SubCell"/>
</dbReference>
<organism evidence="15">
    <name type="scientific">Timema shepardi</name>
    <name type="common">Walking stick</name>
    <dbReference type="NCBI Taxonomy" id="629360"/>
    <lineage>
        <taxon>Eukaryota</taxon>
        <taxon>Metazoa</taxon>
        <taxon>Ecdysozoa</taxon>
        <taxon>Arthropoda</taxon>
        <taxon>Hexapoda</taxon>
        <taxon>Insecta</taxon>
        <taxon>Pterygota</taxon>
        <taxon>Neoptera</taxon>
        <taxon>Polyneoptera</taxon>
        <taxon>Phasmatodea</taxon>
        <taxon>Timematodea</taxon>
        <taxon>Timematoidea</taxon>
        <taxon>Timematidae</taxon>
        <taxon>Timema</taxon>
    </lineage>
</organism>
<dbReference type="Pfam" id="PF02271">
    <property type="entry name" value="UCR_14kD"/>
    <property type="match status" value="1"/>
</dbReference>
<gene>
    <name evidence="15" type="ORF">TSIB3V08_LOCUS4332</name>
</gene>
<evidence type="ECO:0000256" key="5">
    <source>
        <dbReference type="ARBA" id="ARBA00022660"/>
    </source>
</evidence>
<dbReference type="GO" id="GO:0045275">
    <property type="term" value="C:respiratory chain complex III"/>
    <property type="evidence" value="ECO:0007669"/>
    <property type="project" value="InterPro"/>
</dbReference>
<reference evidence="15" key="1">
    <citation type="submission" date="2020-11" db="EMBL/GenBank/DDBJ databases">
        <authorList>
            <person name="Tran Van P."/>
        </authorList>
    </citation>
    <scope>NUCLEOTIDE SEQUENCE</scope>
</reference>
<dbReference type="SUPFAM" id="SSF81524">
    <property type="entry name" value="14 kDa protein of cytochrome bc1 complex (Ubiquinol-cytochrome c reductase)"/>
    <property type="match status" value="1"/>
</dbReference>
<dbReference type="EMBL" id="OC001538">
    <property type="protein sequence ID" value="CAD7260147.1"/>
    <property type="molecule type" value="Genomic_DNA"/>
</dbReference>
<comment type="subcellular location">
    <subcellularLocation>
        <location evidence="1">Mitochondrion inner membrane</location>
        <topology evidence="1">Peripheral membrane protein</topology>
        <orientation evidence="1">Matrix side</orientation>
    </subcellularLocation>
</comment>
<keyword evidence="7" id="KW-0249">Electron transport</keyword>
<keyword evidence="8" id="KW-0496">Mitochondrion</keyword>
<evidence type="ECO:0000256" key="1">
    <source>
        <dbReference type="ARBA" id="ARBA00004443"/>
    </source>
</evidence>
<keyword evidence="9" id="KW-0472">Membrane</keyword>
<evidence type="ECO:0000256" key="10">
    <source>
        <dbReference type="ARBA" id="ARBA00031021"/>
    </source>
</evidence>
<evidence type="ECO:0000256" key="6">
    <source>
        <dbReference type="ARBA" id="ARBA00022792"/>
    </source>
</evidence>
<evidence type="ECO:0000256" key="12">
    <source>
        <dbReference type="ARBA" id="ARBA00032927"/>
    </source>
</evidence>
<dbReference type="Gene3D" id="1.10.1090.10">
    <property type="entry name" value="Cytochrome b-c1 complex subunit 7"/>
    <property type="match status" value="1"/>
</dbReference>
<evidence type="ECO:0000256" key="8">
    <source>
        <dbReference type="ARBA" id="ARBA00023128"/>
    </source>
</evidence>
<evidence type="ECO:0000256" key="13">
    <source>
        <dbReference type="ARBA" id="ARBA00046393"/>
    </source>
</evidence>
<name>A0A7R9AU30_TIMSH</name>
<keyword evidence="6" id="KW-0999">Mitochondrion inner membrane</keyword>
<dbReference type="InterPro" id="IPR003197">
    <property type="entry name" value="QCR7"/>
</dbReference>
<keyword evidence="5" id="KW-0679">Respiratory chain</keyword>
<evidence type="ECO:0000256" key="14">
    <source>
        <dbReference type="SAM" id="MobiDB-lite"/>
    </source>
</evidence>
<comment type="similarity">
    <text evidence="2">Belongs to the UQCRB/QCR7 family.</text>
</comment>
<protein>
    <recommendedName>
        <fullName evidence="3">Cytochrome b-c1 complex subunit 7</fullName>
    </recommendedName>
    <alternativeName>
        <fullName evidence="11">Complex III subunit 7</fullName>
    </alternativeName>
    <alternativeName>
        <fullName evidence="10">Complex III subunit VII</fullName>
    </alternativeName>
    <alternativeName>
        <fullName evidence="12">Ubiquinol-cytochrome c reductase complex 14 kDa protein</fullName>
    </alternativeName>
</protein>
<feature type="region of interest" description="Disordered" evidence="14">
    <location>
        <begin position="1075"/>
        <end position="1111"/>
    </location>
</feature>
<dbReference type="InterPro" id="IPR036544">
    <property type="entry name" value="QCR7_sf"/>
</dbReference>
<sequence length="1111" mass="125972">MTECSSSHSRRALSSHLPSKDRDGLRVSWTVGFFEREWTTWEKNHRVEVLHVPPLKALGELVDLTLFLGMYTTLNNLRLYVFNSTDLCYLYLVKMAVSGRSRFFALKKWAYNLSGFNKYGLHHNDVYDEDLPDVKEALRRLPQHIKDERNFRVIRAMQLSLTKTVLPKEEWVKFEEDNKYLDPYIEEVAKERKEREEWNRRKGTRICVEGEWETTPSSPDRDLNLNLPVLSSRAQHDKRVIQLRHRGGLTMFTSAILKQRPEMSKKLFASPQREQLVPSDPNLCPSVLVTGVGLFSKVDANRTTGSLENVTFNLAIHTNIPLSFFAFLLPVFSLKCGISKQLDTFTGLQISLQVTHILHWAVFLRPRHRLRIRRSVVRTPCSWSIRNFTRDYNLSIRNHVNVSTNEIAHAHIYSAVIGSPYKRVRRKLKLGNFYGFANDRQQCLIADNRSVVYLEKKHDHLTQHFSLISSAQQWEKRTLHIDHINLVPGPYPSKCLQQEVVRCRHFIGSHDGSPLTANSLLGGQVEIALPGYHRVLACGECCLIFSLPLLLLFILENQGLLGSLKKPQHVVKNTYLKCENLVKAISIPLFYPPIFATCEEMMSLWHKLYGSDGVIVCKHINGRHDMCVLSIYIPSGHLYRSAASQEARYQKHQTAEVALLVLLRLGGGRTLPRHFTKQIRKIIAQHKATLDGHLNDDQQAASVPPALLSLVCSLLHGYASEENVTKATQPALTISQLIVFNHSENIPKGNIIRHKKSHEPPVLLYVCLSIFGRTRNNTIIEIMHKRGLSISPNRIMEITASLAHLEIKRAQEEGVLCPSNLLHGLFVIGAYDNMDHNYSSTTSESYYHGKAISIFQIPGEGEVGEPRNFATSISCVDQSNRKVTELPDSYNVVKTVTLPPKKPPVPIASEITCSQMSTSKFGSDRSLSSLPPTKEALRQHCLRSAYQAEQVWGRACSVIDNVPGPEGWECTRAAGEWVPVWSSLPSIWAACRELSLYENNYFVPVTQNIANCFRKGGFCHNYGEEQTEASEEIVPPVDSWEDAEHDASVPFEDFVNMDENLAVCGELTNAEILVDVMDNENESASSDEERDQKELPEKSIPTSKQAMDHIK</sequence>
<comment type="subunit">
    <text evidence="13">Component of the ubiquinol-cytochrome c oxidoreductase (cytochrome b-c1 complex, complex III, CIII), a multisubunit enzyme composed of 11 subunits. The complex is composed of 3 respiratory subunits cytochrome b, cytochrome c1 and Rieske protein UQCRFS1, 2 core protein subunits UQCRC1/QCR1 and UQCRC2/QCR2, and 6 low-molecular weight protein subunits UQCRH/QCR6, UQCRB/QCR7, UQCRQ/QCR8, UQCR10/QCR9, UQCR11/QCR10 and subunit 9, the cleavage product of Rieske protein UQCRFS1. The complex exists as an obligatory dimer and forms supercomplexes (SCs) in the inner mitochondrial membrane with NADH-ubiquinone oxidoreductase (complex I, CI) and cytochrome c oxidase (complex IV, CIV), resulting in different assemblies (supercomplex SCI(1)III(2)IV(1) and megacomplex MCI(2)III(2)IV(2)).</text>
</comment>
<evidence type="ECO:0000256" key="4">
    <source>
        <dbReference type="ARBA" id="ARBA00022448"/>
    </source>
</evidence>
<keyword evidence="4" id="KW-0813">Transport</keyword>
<evidence type="ECO:0000256" key="2">
    <source>
        <dbReference type="ARBA" id="ARBA00008554"/>
    </source>
</evidence>
<feature type="region of interest" description="Disordered" evidence="14">
    <location>
        <begin position="1"/>
        <end position="21"/>
    </location>
</feature>
<evidence type="ECO:0000256" key="7">
    <source>
        <dbReference type="ARBA" id="ARBA00022982"/>
    </source>
</evidence>
<evidence type="ECO:0000256" key="9">
    <source>
        <dbReference type="ARBA" id="ARBA00023136"/>
    </source>
</evidence>
<accession>A0A7R9AU30</accession>
<dbReference type="FunFam" id="1.10.1090.10:FF:000001">
    <property type="entry name" value="Cytochrome b-c1 complex subunit 7"/>
    <property type="match status" value="1"/>
</dbReference>
<evidence type="ECO:0000256" key="11">
    <source>
        <dbReference type="ARBA" id="ARBA00031684"/>
    </source>
</evidence>
<feature type="compositionally biased region" description="Acidic residues" evidence="14">
    <location>
        <begin position="1077"/>
        <end position="1089"/>
    </location>
</feature>
<proteinExistence type="inferred from homology"/>
<dbReference type="GO" id="GO:0006122">
    <property type="term" value="P:mitochondrial electron transport, ubiquinol to cytochrome c"/>
    <property type="evidence" value="ECO:0007669"/>
    <property type="project" value="InterPro"/>
</dbReference>
<evidence type="ECO:0000256" key="3">
    <source>
        <dbReference type="ARBA" id="ARBA00016323"/>
    </source>
</evidence>
<dbReference type="PANTHER" id="PTHR47018">
    <property type="entry name" value="CXC DOMAIN-CONTAINING PROTEIN-RELATED"/>
    <property type="match status" value="1"/>
</dbReference>
<dbReference type="AlphaFoldDB" id="A0A7R9AU30"/>
<evidence type="ECO:0000313" key="15">
    <source>
        <dbReference type="EMBL" id="CAD7260147.1"/>
    </source>
</evidence>